<dbReference type="Pfam" id="PF05649">
    <property type="entry name" value="Peptidase_M13_N"/>
    <property type="match status" value="1"/>
</dbReference>
<comment type="similarity">
    <text evidence="2">Belongs to the peptidase M13 family.</text>
</comment>
<dbReference type="GO" id="GO:0004222">
    <property type="term" value="F:metalloendopeptidase activity"/>
    <property type="evidence" value="ECO:0007669"/>
    <property type="project" value="InterPro"/>
</dbReference>
<comment type="caution">
    <text evidence="11">The sequence shown here is derived from an EMBL/GenBank/DDBJ whole genome shotgun (WGS) entry which is preliminary data.</text>
</comment>
<evidence type="ECO:0008006" key="13">
    <source>
        <dbReference type="Google" id="ProtNLM"/>
    </source>
</evidence>
<feature type="chain" id="PRO_5026279850" description="Peptidase M13 C-terminal domain-containing protein" evidence="8">
    <location>
        <begin position="17"/>
        <end position="668"/>
    </location>
</feature>
<feature type="domain" description="Peptidase M13 N-terminal" evidence="10">
    <location>
        <begin position="36"/>
        <end position="407"/>
    </location>
</feature>
<accession>A0A6G0WFY6</accession>
<gene>
    <name evidence="11" type="ORF">Ae201684_015571</name>
</gene>
<dbReference type="GO" id="GO:0005886">
    <property type="term" value="C:plasma membrane"/>
    <property type="evidence" value="ECO:0007669"/>
    <property type="project" value="TreeGrafter"/>
</dbReference>
<dbReference type="GO" id="GO:0016485">
    <property type="term" value="P:protein processing"/>
    <property type="evidence" value="ECO:0007669"/>
    <property type="project" value="TreeGrafter"/>
</dbReference>
<evidence type="ECO:0000259" key="9">
    <source>
        <dbReference type="Pfam" id="PF01431"/>
    </source>
</evidence>
<keyword evidence="4" id="KW-0479">Metal-binding</keyword>
<evidence type="ECO:0000256" key="6">
    <source>
        <dbReference type="ARBA" id="ARBA00022833"/>
    </source>
</evidence>
<dbReference type="Gene3D" id="1.10.1380.10">
    <property type="entry name" value="Neutral endopeptidase , domain2"/>
    <property type="match status" value="1"/>
</dbReference>
<evidence type="ECO:0000313" key="12">
    <source>
        <dbReference type="Proteomes" id="UP000481153"/>
    </source>
</evidence>
<dbReference type="InterPro" id="IPR008753">
    <property type="entry name" value="Peptidase_M13_N"/>
</dbReference>
<organism evidence="11 12">
    <name type="scientific">Aphanomyces euteiches</name>
    <dbReference type="NCBI Taxonomy" id="100861"/>
    <lineage>
        <taxon>Eukaryota</taxon>
        <taxon>Sar</taxon>
        <taxon>Stramenopiles</taxon>
        <taxon>Oomycota</taxon>
        <taxon>Saprolegniomycetes</taxon>
        <taxon>Saprolegniales</taxon>
        <taxon>Verrucalvaceae</taxon>
        <taxon>Aphanomyces</taxon>
    </lineage>
</organism>
<keyword evidence="8" id="KW-0732">Signal</keyword>
<comment type="cofactor">
    <cofactor evidence="1">
        <name>Zn(2+)</name>
        <dbReference type="ChEBI" id="CHEBI:29105"/>
    </cofactor>
</comment>
<evidence type="ECO:0000256" key="3">
    <source>
        <dbReference type="ARBA" id="ARBA00022670"/>
    </source>
</evidence>
<evidence type="ECO:0000256" key="1">
    <source>
        <dbReference type="ARBA" id="ARBA00001947"/>
    </source>
</evidence>
<dbReference type="SUPFAM" id="SSF55486">
    <property type="entry name" value="Metalloproteases ('zincins'), catalytic domain"/>
    <property type="match status" value="1"/>
</dbReference>
<dbReference type="GO" id="GO:0046872">
    <property type="term" value="F:metal ion binding"/>
    <property type="evidence" value="ECO:0007669"/>
    <property type="project" value="UniProtKB-KW"/>
</dbReference>
<evidence type="ECO:0000256" key="7">
    <source>
        <dbReference type="ARBA" id="ARBA00023049"/>
    </source>
</evidence>
<dbReference type="Proteomes" id="UP000481153">
    <property type="component" value="Unassembled WGS sequence"/>
</dbReference>
<dbReference type="EMBL" id="VJMJ01000225">
    <property type="protein sequence ID" value="KAF0726112.1"/>
    <property type="molecule type" value="Genomic_DNA"/>
</dbReference>
<sequence length="668" mass="74006">MVKVTVVSLAAAAVAAGSISELPADMLKVMDETVDPCTDFFKYSCGTWFKNAVIPPTKSGAIYMDDIVIAEAERIVNELITSNKPKIGEFYQSCMDTATINQLGLTPLDKELTMIRTANSSEAILQAAAKLSQRGVHIFVESYVYASVNQATQFALYAGQTNLPLDQTYYTDGDKWSKIQPAYREYIATLLKLAGKSEDEAKAAVDEIIAFEANYADVQLSKVARKESLLAYYNPMSIAQANAKYPLTIGLQLEANGFNVREGCSTDEIILQDLDFFKRVEALAKTTSVKTLQTVSEYRLIHAFAADLSADFATAYWNLFGKTLAGQKEQPARERKCRNSLDSALGELVGKYYVDQVWPQASADRADAMVVALEAAFKAGLDTSDWLDDQTRKNAKLKLSKFLHLLGGPKNPQTYPGITFDKAKFVDNWLQVIATEVKTNLARYNQPLDKQLWSMGAQDVNAYYNSMENKIVFPAAILQSPYFDASFDPARNFGAIGAVMGHEITHGFDDEGRNFDGDGNMSPWWTDETSAKFVNKSQCIVDQYGSMQVVSDFTGEVLGQVDGKLTLGETIADNGGLKSAFRAYKEYIKTSPSDYTTETGEKMFFISFAHSWCHKDTDESLRAALLDVHPPPKYRIIGAVQNSDDFARVFKCPANTAMNPAKKCYLWE</sequence>
<feature type="signal peptide" evidence="8">
    <location>
        <begin position="1"/>
        <end position="16"/>
    </location>
</feature>
<evidence type="ECO:0000259" key="10">
    <source>
        <dbReference type="Pfam" id="PF05649"/>
    </source>
</evidence>
<feature type="domain" description="Peptidase M13 C-terminal" evidence="9">
    <location>
        <begin position="461"/>
        <end position="665"/>
    </location>
</feature>
<dbReference type="PROSITE" id="PS51885">
    <property type="entry name" value="NEPRILYSIN"/>
    <property type="match status" value="1"/>
</dbReference>
<dbReference type="InterPro" id="IPR018497">
    <property type="entry name" value="Peptidase_M13_C"/>
</dbReference>
<dbReference type="InterPro" id="IPR000718">
    <property type="entry name" value="Peptidase_M13"/>
</dbReference>
<dbReference type="InterPro" id="IPR042089">
    <property type="entry name" value="Peptidase_M13_dom_2"/>
</dbReference>
<keyword evidence="7" id="KW-0482">Metalloprotease</keyword>
<evidence type="ECO:0000256" key="4">
    <source>
        <dbReference type="ARBA" id="ARBA00022723"/>
    </source>
</evidence>
<proteinExistence type="inferred from homology"/>
<evidence type="ECO:0000313" key="11">
    <source>
        <dbReference type="EMBL" id="KAF0726112.1"/>
    </source>
</evidence>
<dbReference type="InterPro" id="IPR024079">
    <property type="entry name" value="MetalloPept_cat_dom_sf"/>
</dbReference>
<keyword evidence="6" id="KW-0862">Zinc</keyword>
<dbReference type="VEuPathDB" id="FungiDB:AeMF1_010732"/>
<evidence type="ECO:0000256" key="2">
    <source>
        <dbReference type="ARBA" id="ARBA00007357"/>
    </source>
</evidence>
<dbReference type="PANTHER" id="PTHR11733:SF167">
    <property type="entry name" value="FI17812P1-RELATED"/>
    <property type="match status" value="1"/>
</dbReference>
<dbReference type="Gene3D" id="3.40.390.10">
    <property type="entry name" value="Collagenase (Catalytic Domain)"/>
    <property type="match status" value="1"/>
</dbReference>
<dbReference type="PRINTS" id="PR00786">
    <property type="entry name" value="NEPRILYSIN"/>
</dbReference>
<name>A0A6G0WFY6_9STRA</name>
<evidence type="ECO:0000256" key="5">
    <source>
        <dbReference type="ARBA" id="ARBA00022801"/>
    </source>
</evidence>
<dbReference type="PANTHER" id="PTHR11733">
    <property type="entry name" value="ZINC METALLOPROTEASE FAMILY M13 NEPRILYSIN-RELATED"/>
    <property type="match status" value="1"/>
</dbReference>
<dbReference type="CDD" id="cd08662">
    <property type="entry name" value="M13"/>
    <property type="match status" value="1"/>
</dbReference>
<keyword evidence="3" id="KW-0645">Protease</keyword>
<keyword evidence="12" id="KW-1185">Reference proteome</keyword>
<dbReference type="Pfam" id="PF01431">
    <property type="entry name" value="Peptidase_M13"/>
    <property type="match status" value="1"/>
</dbReference>
<evidence type="ECO:0000256" key="8">
    <source>
        <dbReference type="SAM" id="SignalP"/>
    </source>
</evidence>
<keyword evidence="5" id="KW-0378">Hydrolase</keyword>
<reference evidence="11 12" key="1">
    <citation type="submission" date="2019-07" db="EMBL/GenBank/DDBJ databases">
        <title>Genomics analysis of Aphanomyces spp. identifies a new class of oomycete effector associated with host adaptation.</title>
        <authorList>
            <person name="Gaulin E."/>
        </authorList>
    </citation>
    <scope>NUCLEOTIDE SEQUENCE [LARGE SCALE GENOMIC DNA]</scope>
    <source>
        <strain evidence="11 12">ATCC 201684</strain>
    </source>
</reference>
<protein>
    <recommendedName>
        <fullName evidence="13">Peptidase M13 C-terminal domain-containing protein</fullName>
    </recommendedName>
</protein>
<dbReference type="AlphaFoldDB" id="A0A6G0WFY6"/>